<evidence type="ECO:0000313" key="2">
    <source>
        <dbReference type="WBParaSite" id="JU765_v2.g18352.t1"/>
    </source>
</evidence>
<proteinExistence type="predicted"/>
<dbReference type="Proteomes" id="UP000887576">
    <property type="component" value="Unplaced"/>
</dbReference>
<accession>A0AC34QQ96</accession>
<dbReference type="WBParaSite" id="JU765_v2.g18352.t1">
    <property type="protein sequence ID" value="JU765_v2.g18352.t1"/>
    <property type="gene ID" value="JU765_v2.g18352"/>
</dbReference>
<name>A0AC34QQ96_9BILA</name>
<evidence type="ECO:0000313" key="1">
    <source>
        <dbReference type="Proteomes" id="UP000887576"/>
    </source>
</evidence>
<reference evidence="2" key="1">
    <citation type="submission" date="2022-11" db="UniProtKB">
        <authorList>
            <consortium name="WormBaseParasite"/>
        </authorList>
    </citation>
    <scope>IDENTIFICATION</scope>
</reference>
<organism evidence="1 2">
    <name type="scientific">Panagrolaimus sp. JU765</name>
    <dbReference type="NCBI Taxonomy" id="591449"/>
    <lineage>
        <taxon>Eukaryota</taxon>
        <taxon>Metazoa</taxon>
        <taxon>Ecdysozoa</taxon>
        <taxon>Nematoda</taxon>
        <taxon>Chromadorea</taxon>
        <taxon>Rhabditida</taxon>
        <taxon>Tylenchina</taxon>
        <taxon>Panagrolaimomorpha</taxon>
        <taxon>Panagrolaimoidea</taxon>
        <taxon>Panagrolaimidae</taxon>
        <taxon>Panagrolaimus</taxon>
    </lineage>
</organism>
<protein>
    <submittedName>
        <fullName evidence="2">Large ribosomal subunit protein eL14</fullName>
    </submittedName>
</protein>
<sequence>MIFNKFVEIGRVVYISNGPNKGKLAVVANVVDASKLLVDGPSSGVARSIISYQDVQLTKFTVPIRVGQRSGNIKKAYDEADINTKWSQTGWAKRDAAKKIRAGLNDFQRYKVQKLKQCRNRAIRNEAAKIRKAAKKA</sequence>